<evidence type="ECO:0000256" key="3">
    <source>
        <dbReference type="ARBA" id="ARBA00023065"/>
    </source>
</evidence>
<keyword evidence="2" id="KW-0813">Transport</keyword>
<dbReference type="RefSeq" id="WP_277237938.1">
    <property type="nucleotide sequence ID" value="NZ_CALWFG010000028.1"/>
</dbReference>
<evidence type="ECO:0000256" key="1">
    <source>
        <dbReference type="ARBA" id="ARBA00005901"/>
    </source>
</evidence>
<dbReference type="GO" id="GO:0033178">
    <property type="term" value="C:proton-transporting two-sector ATPase complex, catalytic domain"/>
    <property type="evidence" value="ECO:0007669"/>
    <property type="project" value="InterPro"/>
</dbReference>
<gene>
    <name evidence="5" type="ORF">K8V39_00245</name>
</gene>
<proteinExistence type="inferred from homology"/>
<dbReference type="Proteomes" id="UP000813420">
    <property type="component" value="Unassembled WGS sequence"/>
</dbReference>
<dbReference type="EMBL" id="DYXE01000003">
    <property type="protein sequence ID" value="HJH48681.1"/>
    <property type="molecule type" value="Genomic_DNA"/>
</dbReference>
<evidence type="ECO:0000313" key="5">
    <source>
        <dbReference type="EMBL" id="HJH48681.1"/>
    </source>
</evidence>
<dbReference type="GO" id="GO:0046961">
    <property type="term" value="F:proton-transporting ATPase activity, rotational mechanism"/>
    <property type="evidence" value="ECO:0007669"/>
    <property type="project" value="InterPro"/>
</dbReference>
<sequence>MTGLDKMKSQILDEAKKAAEEKISEANAQADEMICLAKEDAAKQTESIQKKAEEDVANYQERMVSSIDLQKRTKILAAKQEVIAEVLEKAYEKVKAMSEEEYFSMLLKMVEKYALPQEGEICFSAADLARLPDGFEAKVSETAASKGGSLRLSREGRKIDNGFILIYGGIEENCTIRAMFDAKKDELSDIVHQLVFLQA</sequence>
<dbReference type="Pfam" id="PF01991">
    <property type="entry name" value="vATP-synt_E"/>
    <property type="match status" value="1"/>
</dbReference>
<dbReference type="AlphaFoldDB" id="A0A9D2VW52"/>
<evidence type="ECO:0000313" key="6">
    <source>
        <dbReference type="Proteomes" id="UP000813420"/>
    </source>
</evidence>
<dbReference type="Gene3D" id="1.20.5.620">
    <property type="entry name" value="F1F0 ATP synthase subunit B, membrane domain"/>
    <property type="match status" value="1"/>
</dbReference>
<dbReference type="InterPro" id="IPR038495">
    <property type="entry name" value="ATPase_E_C"/>
</dbReference>
<reference evidence="5" key="2">
    <citation type="submission" date="2021-09" db="EMBL/GenBank/DDBJ databases">
        <authorList>
            <person name="Gilroy R."/>
        </authorList>
    </citation>
    <scope>NUCLEOTIDE SEQUENCE</scope>
    <source>
        <strain evidence="5">USAMLcec4-12693</strain>
    </source>
</reference>
<keyword evidence="4" id="KW-0175">Coiled coil</keyword>
<keyword evidence="3" id="KW-0406">Ion transport</keyword>
<protein>
    <recommendedName>
        <fullName evidence="7">V-type proton ATPase subunit E</fullName>
    </recommendedName>
</protein>
<evidence type="ECO:0008006" key="7">
    <source>
        <dbReference type="Google" id="ProtNLM"/>
    </source>
</evidence>
<feature type="coiled-coil region" evidence="4">
    <location>
        <begin position="9"/>
        <end position="62"/>
    </location>
</feature>
<dbReference type="InterPro" id="IPR002842">
    <property type="entry name" value="ATPase_V1_Esu"/>
</dbReference>
<evidence type="ECO:0000256" key="4">
    <source>
        <dbReference type="SAM" id="Coils"/>
    </source>
</evidence>
<reference evidence="5" key="1">
    <citation type="journal article" date="2021" name="PeerJ">
        <title>Extensive microbial diversity within the chicken gut microbiome revealed by metagenomics and culture.</title>
        <authorList>
            <person name="Gilroy R."/>
            <person name="Ravi A."/>
            <person name="Getino M."/>
            <person name="Pursley I."/>
            <person name="Horton D.L."/>
            <person name="Alikhan N.F."/>
            <person name="Baker D."/>
            <person name="Gharbi K."/>
            <person name="Hall N."/>
            <person name="Watson M."/>
            <person name="Adriaenssens E.M."/>
            <person name="Foster-Nyarko E."/>
            <person name="Jarju S."/>
            <person name="Secka A."/>
            <person name="Antonio M."/>
            <person name="Oren A."/>
            <person name="Chaudhuri R.R."/>
            <person name="La Ragione R."/>
            <person name="Hildebrand F."/>
            <person name="Pallen M.J."/>
        </authorList>
    </citation>
    <scope>NUCLEOTIDE SEQUENCE</scope>
    <source>
        <strain evidence="5">USAMLcec4-12693</strain>
    </source>
</reference>
<dbReference type="Gene3D" id="3.30.2320.30">
    <property type="entry name" value="ATP synthase, E subunit, C-terminal"/>
    <property type="match status" value="1"/>
</dbReference>
<dbReference type="SUPFAM" id="SSF160527">
    <property type="entry name" value="V-type ATPase subunit E-like"/>
    <property type="match status" value="1"/>
</dbReference>
<comment type="similarity">
    <text evidence="1">Belongs to the V-ATPase E subunit family.</text>
</comment>
<evidence type="ECO:0000256" key="2">
    <source>
        <dbReference type="ARBA" id="ARBA00022448"/>
    </source>
</evidence>
<name>A0A9D2VW52_9FIRM</name>
<comment type="caution">
    <text evidence="5">The sequence shown here is derived from an EMBL/GenBank/DDBJ whole genome shotgun (WGS) entry which is preliminary data.</text>
</comment>
<organism evidence="5 6">
    <name type="scientific">Merdimonas faecis</name>
    <dbReference type="NCBI Taxonomy" id="1653435"/>
    <lineage>
        <taxon>Bacteria</taxon>
        <taxon>Bacillati</taxon>
        <taxon>Bacillota</taxon>
        <taxon>Clostridia</taxon>
        <taxon>Lachnospirales</taxon>
        <taxon>Lachnospiraceae</taxon>
        <taxon>Merdimonas</taxon>
    </lineage>
</organism>
<accession>A0A9D2VW52</accession>